<proteinExistence type="predicted"/>
<keyword evidence="2" id="KW-1185">Reference proteome</keyword>
<reference evidence="2" key="1">
    <citation type="submission" date="2015-10" db="EMBL/GenBank/DDBJ databases">
        <title>Niche specialization of a soil ammonia-oxidizing archaeon, Candidatus Nitrosocosmicus oleophilus.</title>
        <authorList>
            <person name="Jung M.-Y."/>
            <person name="Rhee S.-K."/>
        </authorList>
    </citation>
    <scope>NUCLEOTIDE SEQUENCE [LARGE SCALE GENOMIC DNA]</scope>
    <source>
        <strain evidence="2">MY3</strain>
    </source>
</reference>
<gene>
    <name evidence="1" type="ORF">NMY3_03681</name>
</gene>
<organism evidence="1 2">
    <name type="scientific">Candidatus Nitrosocosmicus oleophilus</name>
    <dbReference type="NCBI Taxonomy" id="1353260"/>
    <lineage>
        <taxon>Archaea</taxon>
        <taxon>Nitrososphaerota</taxon>
        <taxon>Nitrososphaeria</taxon>
        <taxon>Nitrososphaerales</taxon>
        <taxon>Nitrososphaeraceae</taxon>
        <taxon>Candidatus Nitrosocosmicus</taxon>
    </lineage>
</organism>
<accession>A0A654M4Y3</accession>
<dbReference type="AlphaFoldDB" id="A0A654M4Y3"/>
<evidence type="ECO:0000313" key="2">
    <source>
        <dbReference type="Proteomes" id="UP000058925"/>
    </source>
</evidence>
<dbReference type="Proteomes" id="UP000058925">
    <property type="component" value="Chromosome"/>
</dbReference>
<dbReference type="KEGG" id="taa:NMY3_03681"/>
<dbReference type="EMBL" id="CP012850">
    <property type="protein sequence ID" value="ALI37863.1"/>
    <property type="molecule type" value="Genomic_DNA"/>
</dbReference>
<name>A0A654M4Y3_9ARCH</name>
<protein>
    <submittedName>
        <fullName evidence="1">Uncharacterized protein</fullName>
    </submittedName>
</protein>
<evidence type="ECO:0000313" key="1">
    <source>
        <dbReference type="EMBL" id="ALI37863.1"/>
    </source>
</evidence>
<sequence>MQLFEELWSIAIPFSTRMKELEYEVKRDIRKTMSDFENIQGELESLLLTCKKDLTIFSSNKILCYLLNKGRFLYYLPTILQKEASIKILMENVDEYLIRQIASVNTSAQVKSIQIGYTNKIAEINEMVMIFDSKHVLHVNYDPNNKLVATYSNEEHKVLIQELMFEKYWNEVKSLDIMNKN</sequence>